<name>A0A1V9A508_SACPI</name>
<dbReference type="GO" id="GO:0071555">
    <property type="term" value="P:cell wall organization"/>
    <property type="evidence" value="ECO:0007669"/>
    <property type="project" value="UniProtKB-UniRule"/>
</dbReference>
<comment type="caution">
    <text evidence="15">The sequence shown here is derived from an EMBL/GenBank/DDBJ whole genome shotgun (WGS) entry which is preliminary data.</text>
</comment>
<dbReference type="Proteomes" id="UP000192591">
    <property type="component" value="Unassembled WGS sequence"/>
</dbReference>
<evidence type="ECO:0000256" key="10">
    <source>
        <dbReference type="ARBA" id="ARBA00023315"/>
    </source>
</evidence>
<dbReference type="CDD" id="cd16913">
    <property type="entry name" value="YkuD_like"/>
    <property type="match status" value="1"/>
</dbReference>
<proteinExistence type="predicted"/>
<dbReference type="PROSITE" id="PS52029">
    <property type="entry name" value="LD_TPASE"/>
    <property type="match status" value="1"/>
</dbReference>
<dbReference type="EMBL" id="MWIH01000005">
    <property type="protein sequence ID" value="OQO92207.1"/>
    <property type="molecule type" value="Genomic_DNA"/>
</dbReference>
<evidence type="ECO:0000259" key="14">
    <source>
        <dbReference type="PROSITE" id="PS52029"/>
    </source>
</evidence>
<dbReference type="GO" id="GO:0018104">
    <property type="term" value="P:peptidoglycan-protein cross-linking"/>
    <property type="evidence" value="ECO:0007669"/>
    <property type="project" value="TreeGrafter"/>
</dbReference>
<dbReference type="SUPFAM" id="SSF141523">
    <property type="entry name" value="L,D-transpeptidase catalytic domain-like"/>
    <property type="match status" value="1"/>
</dbReference>
<accession>A0A1V9A508</accession>
<sequence>MTERVVLVARGRDRATRPGGMGVTLLVAGLLAAGCTSTAAESEAPSASPSSSTSQPRPVLLALSVSDDQDGVEPGQSVTVRAEHGTITEASLIGTHGTHVKDDLRSTGTFWTTTEPLGYGKTYTLTVEAEGEDGETVTEESTFTTATPQRTVGVSVNVWDDETVGVGMPLIFTFTGAVPDRDAAEEALAVTAEPETEGDFRWFGDSSVIWRPKTYWQAGTEVSIDAEIYGKDLGDGTYGAQDKSVEFDIGEKVVAVADGETHELTVSVGDEDERTMPISMGKPSSPTPHGTYTVMSEHNGYTMDSSTYGVPIDNAEGYRLYVDYAVRLSHSGIFYHSAPWSVGDQGHTNVSHGCINLSLADAAWLMDKSKRGDVFRVTGSGGPELEPTDGWSVWQLSWEEWQA</sequence>
<evidence type="ECO:0000256" key="2">
    <source>
        <dbReference type="ARBA" id="ARBA00022475"/>
    </source>
</evidence>
<comment type="pathway">
    <text evidence="1 13">Cell wall biogenesis; peptidoglycan biosynthesis.</text>
</comment>
<evidence type="ECO:0000313" key="15">
    <source>
        <dbReference type="EMBL" id="OQO92207.1"/>
    </source>
</evidence>
<evidence type="ECO:0000256" key="1">
    <source>
        <dbReference type="ARBA" id="ARBA00004752"/>
    </source>
</evidence>
<protein>
    <recommendedName>
        <fullName evidence="14">L,D-TPase catalytic domain-containing protein</fullName>
    </recommendedName>
</protein>
<dbReference type="AlphaFoldDB" id="A0A1V9A508"/>
<dbReference type="Pfam" id="PF03734">
    <property type="entry name" value="YkuD"/>
    <property type="match status" value="1"/>
</dbReference>
<evidence type="ECO:0000256" key="3">
    <source>
        <dbReference type="ARBA" id="ARBA00022679"/>
    </source>
</evidence>
<dbReference type="InterPro" id="IPR005490">
    <property type="entry name" value="LD_TPept_cat_dom"/>
</dbReference>
<dbReference type="GO" id="GO:0008360">
    <property type="term" value="P:regulation of cell shape"/>
    <property type="evidence" value="ECO:0007669"/>
    <property type="project" value="UniProtKB-UniRule"/>
</dbReference>
<feature type="active site" description="Nucleophile" evidence="13">
    <location>
        <position position="354"/>
    </location>
</feature>
<keyword evidence="7" id="KW-0472">Membrane</keyword>
<dbReference type="GO" id="GO:0005576">
    <property type="term" value="C:extracellular region"/>
    <property type="evidence" value="ECO:0007669"/>
    <property type="project" value="TreeGrafter"/>
</dbReference>
<reference evidence="15 16" key="1">
    <citation type="submission" date="2017-02" db="EMBL/GenBank/DDBJ databases">
        <title>Draft genome of Saccharomonospora sp. 154.</title>
        <authorList>
            <person name="Alonso-Carmona G.S."/>
            <person name="De La Haba R."/>
            <person name="Vera-Gargallo B."/>
            <person name="Sandoval-Trujillo A.H."/>
            <person name="Ramirez-Duran N."/>
            <person name="Ventosa A."/>
        </authorList>
    </citation>
    <scope>NUCLEOTIDE SEQUENCE [LARGE SCALE GENOMIC DNA]</scope>
    <source>
        <strain evidence="15 16">LRS4.154</strain>
    </source>
</reference>
<dbReference type="InterPro" id="IPR050979">
    <property type="entry name" value="LD-transpeptidase"/>
</dbReference>
<keyword evidence="6 13" id="KW-0573">Peptidoglycan synthesis</keyword>
<dbReference type="GO" id="GO:0016746">
    <property type="term" value="F:acyltransferase activity"/>
    <property type="evidence" value="ECO:0007669"/>
    <property type="project" value="UniProtKB-KW"/>
</dbReference>
<evidence type="ECO:0000256" key="4">
    <source>
        <dbReference type="ARBA" id="ARBA00022729"/>
    </source>
</evidence>
<dbReference type="PANTHER" id="PTHR30582">
    <property type="entry name" value="L,D-TRANSPEPTIDASE"/>
    <property type="match status" value="1"/>
</dbReference>
<dbReference type="FunFam" id="2.40.440.10:FF:000005">
    <property type="entry name" value="L,D-transpeptidase 2"/>
    <property type="match status" value="1"/>
</dbReference>
<dbReference type="InterPro" id="IPR041280">
    <property type="entry name" value="Big_10"/>
</dbReference>
<evidence type="ECO:0000256" key="13">
    <source>
        <dbReference type="PROSITE-ProRule" id="PRU01373"/>
    </source>
</evidence>
<keyword evidence="2" id="KW-1003">Cell membrane</keyword>
<keyword evidence="9" id="KW-0449">Lipoprotein</keyword>
<keyword evidence="5 13" id="KW-0133">Cell shape</keyword>
<evidence type="ECO:0000256" key="8">
    <source>
        <dbReference type="ARBA" id="ARBA00023139"/>
    </source>
</evidence>
<keyword evidence="4" id="KW-0732">Signal</keyword>
<feature type="active site" description="Proton donor/acceptor" evidence="13">
    <location>
        <position position="336"/>
    </location>
</feature>
<evidence type="ECO:0000313" key="16">
    <source>
        <dbReference type="Proteomes" id="UP000192591"/>
    </source>
</evidence>
<evidence type="ECO:0000256" key="5">
    <source>
        <dbReference type="ARBA" id="ARBA00022960"/>
    </source>
</evidence>
<keyword evidence="16" id="KW-1185">Reference proteome</keyword>
<gene>
    <name evidence="15" type="ORF">B1813_08165</name>
</gene>
<evidence type="ECO:0000256" key="9">
    <source>
        <dbReference type="ARBA" id="ARBA00023288"/>
    </source>
</evidence>
<comment type="pathway">
    <text evidence="12">Glycan biosynthesis.</text>
</comment>
<dbReference type="Gene3D" id="2.60.40.3780">
    <property type="match status" value="1"/>
</dbReference>
<keyword evidence="10" id="KW-0012">Acyltransferase</keyword>
<dbReference type="CDD" id="cd13432">
    <property type="entry name" value="LDT_IgD_like_2"/>
    <property type="match status" value="1"/>
</dbReference>
<dbReference type="InterPro" id="IPR038063">
    <property type="entry name" value="Transpep_catalytic_dom"/>
</dbReference>
<keyword evidence="3" id="KW-0808">Transferase</keyword>
<dbReference type="PANTHER" id="PTHR30582:SF2">
    <property type="entry name" value="L,D-TRANSPEPTIDASE YCIB-RELATED"/>
    <property type="match status" value="1"/>
</dbReference>
<dbReference type="STRING" id="1962155.B1813_08165"/>
<feature type="domain" description="L,D-TPase catalytic" evidence="14">
    <location>
        <begin position="253"/>
        <end position="378"/>
    </location>
</feature>
<evidence type="ECO:0000256" key="11">
    <source>
        <dbReference type="ARBA" id="ARBA00023316"/>
    </source>
</evidence>
<keyword evidence="11 13" id="KW-0961">Cell wall biogenesis/degradation</keyword>
<dbReference type="GO" id="GO:0071972">
    <property type="term" value="F:peptidoglycan L,D-transpeptidase activity"/>
    <property type="evidence" value="ECO:0007669"/>
    <property type="project" value="TreeGrafter"/>
</dbReference>
<dbReference type="UniPathway" id="UPA00219"/>
<dbReference type="PROSITE" id="PS51257">
    <property type="entry name" value="PROKAR_LIPOPROTEIN"/>
    <property type="match status" value="1"/>
</dbReference>
<evidence type="ECO:0000256" key="7">
    <source>
        <dbReference type="ARBA" id="ARBA00023136"/>
    </source>
</evidence>
<organism evidence="15 16">
    <name type="scientific">Saccharomonospora piscinae</name>
    <dbReference type="NCBI Taxonomy" id="687388"/>
    <lineage>
        <taxon>Bacteria</taxon>
        <taxon>Bacillati</taxon>
        <taxon>Actinomycetota</taxon>
        <taxon>Actinomycetes</taxon>
        <taxon>Pseudonocardiales</taxon>
        <taxon>Pseudonocardiaceae</taxon>
        <taxon>Saccharomonospora</taxon>
    </lineage>
</organism>
<evidence type="ECO:0000256" key="6">
    <source>
        <dbReference type="ARBA" id="ARBA00022984"/>
    </source>
</evidence>
<evidence type="ECO:0000256" key="12">
    <source>
        <dbReference type="ARBA" id="ARBA00060592"/>
    </source>
</evidence>
<keyword evidence="8" id="KW-0564">Palmitate</keyword>
<dbReference type="Pfam" id="PF17964">
    <property type="entry name" value="Big_10"/>
    <property type="match status" value="1"/>
</dbReference>
<dbReference type="Gene3D" id="2.60.40.3710">
    <property type="match status" value="1"/>
</dbReference>
<dbReference type="Gene3D" id="2.40.440.10">
    <property type="entry name" value="L,D-transpeptidase catalytic domain-like"/>
    <property type="match status" value="1"/>
</dbReference>